<name>A0A2P6SES7_ROSCH</name>
<dbReference type="Gramene" id="PRQ57179">
    <property type="protein sequence ID" value="PRQ57179"/>
    <property type="gene ID" value="RchiOBHm_Chr1g0345471"/>
</dbReference>
<protein>
    <recommendedName>
        <fullName evidence="5">Ulp1 protease family catalytic domain-containing protein</fullName>
    </recommendedName>
</protein>
<proteinExistence type="predicted"/>
<dbReference type="AlphaFoldDB" id="A0A2P6SES7"/>
<feature type="signal peptide" evidence="2">
    <location>
        <begin position="1"/>
        <end position="21"/>
    </location>
</feature>
<feature type="chain" id="PRO_5015153019" description="Ulp1 protease family catalytic domain-containing protein" evidence="2">
    <location>
        <begin position="22"/>
        <end position="171"/>
    </location>
</feature>
<dbReference type="SUPFAM" id="SSF54001">
    <property type="entry name" value="Cysteine proteinases"/>
    <property type="match status" value="1"/>
</dbReference>
<dbReference type="EMBL" id="PDCK01000039">
    <property type="protein sequence ID" value="PRQ57179.1"/>
    <property type="molecule type" value="Genomic_DNA"/>
</dbReference>
<organism evidence="3 4">
    <name type="scientific">Rosa chinensis</name>
    <name type="common">China rose</name>
    <dbReference type="NCBI Taxonomy" id="74649"/>
    <lineage>
        <taxon>Eukaryota</taxon>
        <taxon>Viridiplantae</taxon>
        <taxon>Streptophyta</taxon>
        <taxon>Embryophyta</taxon>
        <taxon>Tracheophyta</taxon>
        <taxon>Spermatophyta</taxon>
        <taxon>Magnoliopsida</taxon>
        <taxon>eudicotyledons</taxon>
        <taxon>Gunneridae</taxon>
        <taxon>Pentapetalae</taxon>
        <taxon>rosids</taxon>
        <taxon>fabids</taxon>
        <taxon>Rosales</taxon>
        <taxon>Rosaceae</taxon>
        <taxon>Rosoideae</taxon>
        <taxon>Rosoideae incertae sedis</taxon>
        <taxon>Rosa</taxon>
    </lineage>
</organism>
<feature type="compositionally biased region" description="Polar residues" evidence="1">
    <location>
        <begin position="130"/>
        <end position="141"/>
    </location>
</feature>
<dbReference type="Gene3D" id="3.40.395.10">
    <property type="entry name" value="Adenoviral Proteinase, Chain A"/>
    <property type="match status" value="1"/>
</dbReference>
<keyword evidence="2" id="KW-0732">Signal</keyword>
<comment type="caution">
    <text evidence="3">The sequence shown here is derived from an EMBL/GenBank/DDBJ whole genome shotgun (WGS) entry which is preliminary data.</text>
</comment>
<evidence type="ECO:0008006" key="5">
    <source>
        <dbReference type="Google" id="ProtNLM"/>
    </source>
</evidence>
<accession>A0A2P6SES7</accession>
<dbReference type="Proteomes" id="UP000238479">
    <property type="component" value="Chromosome 1"/>
</dbReference>
<sequence>METVLHITLSFLLFEIQLLVLDTIFDNEIQSSFKKGWSFCSFTVFNVDDIHIQQNNSDCGIFMLRYIINYDNPLKDELDSVNRRVQLALWMLKHPKNQAWVKINEALDNENKNDGAKNKIKTIEEIDEATGNSVDQHQGRSYSKVVQRKTSTLQARGRGRPHTAKNKNSRK</sequence>
<feature type="compositionally biased region" description="Basic residues" evidence="1">
    <location>
        <begin position="157"/>
        <end position="171"/>
    </location>
</feature>
<dbReference type="InterPro" id="IPR038765">
    <property type="entry name" value="Papain-like_cys_pep_sf"/>
</dbReference>
<gene>
    <name evidence="3" type="ORF">RchiOBHm_Chr1g0345471</name>
</gene>
<reference evidence="3 4" key="1">
    <citation type="journal article" date="2018" name="Nat. Genet.">
        <title>The Rosa genome provides new insights in the design of modern roses.</title>
        <authorList>
            <person name="Bendahmane M."/>
        </authorList>
    </citation>
    <scope>NUCLEOTIDE SEQUENCE [LARGE SCALE GENOMIC DNA]</scope>
    <source>
        <strain evidence="4">cv. Old Blush</strain>
    </source>
</reference>
<feature type="region of interest" description="Disordered" evidence="1">
    <location>
        <begin position="130"/>
        <end position="171"/>
    </location>
</feature>
<evidence type="ECO:0000313" key="4">
    <source>
        <dbReference type="Proteomes" id="UP000238479"/>
    </source>
</evidence>
<evidence type="ECO:0000313" key="3">
    <source>
        <dbReference type="EMBL" id="PRQ57179.1"/>
    </source>
</evidence>
<evidence type="ECO:0000256" key="2">
    <source>
        <dbReference type="SAM" id="SignalP"/>
    </source>
</evidence>
<evidence type="ECO:0000256" key="1">
    <source>
        <dbReference type="SAM" id="MobiDB-lite"/>
    </source>
</evidence>
<keyword evidence="4" id="KW-1185">Reference proteome</keyword>